<evidence type="ECO:0000313" key="2">
    <source>
        <dbReference type="EMBL" id="CAI9173007.1"/>
    </source>
</evidence>
<sequence>MPVPGLLLVDFGSPGSGPGRPGCGQSLCFGRNSVVSLLSCWGLWRRELDLGLSLVTQTVKKSACDVGDPGSIPGSGRTPAEGDDNRLQHPCLGNPMDRKAWRATVYVVAKG</sequence>
<feature type="region of interest" description="Disordered" evidence="1">
    <location>
        <begin position="65"/>
        <end position="93"/>
    </location>
</feature>
<proteinExistence type="predicted"/>
<accession>A0ABN8ZJR8</accession>
<organism evidence="2 3">
    <name type="scientific">Rangifer tarandus platyrhynchus</name>
    <name type="common">Svalbard reindeer</name>
    <dbReference type="NCBI Taxonomy" id="3082113"/>
    <lineage>
        <taxon>Eukaryota</taxon>
        <taxon>Metazoa</taxon>
        <taxon>Chordata</taxon>
        <taxon>Craniata</taxon>
        <taxon>Vertebrata</taxon>
        <taxon>Euteleostomi</taxon>
        <taxon>Mammalia</taxon>
        <taxon>Eutheria</taxon>
        <taxon>Laurasiatheria</taxon>
        <taxon>Artiodactyla</taxon>
        <taxon>Ruminantia</taxon>
        <taxon>Pecora</taxon>
        <taxon>Cervidae</taxon>
        <taxon>Odocoileinae</taxon>
        <taxon>Rangifer</taxon>
    </lineage>
</organism>
<evidence type="ECO:0000313" key="3">
    <source>
        <dbReference type="Proteomes" id="UP001176941"/>
    </source>
</evidence>
<gene>
    <name evidence="2" type="ORF">MRATA1EN1_LOCUS21969</name>
</gene>
<evidence type="ECO:0000256" key="1">
    <source>
        <dbReference type="SAM" id="MobiDB-lite"/>
    </source>
</evidence>
<name>A0ABN8ZJR8_RANTA</name>
<keyword evidence="3" id="KW-1185">Reference proteome</keyword>
<protein>
    <submittedName>
        <fullName evidence="2">Uncharacterized protein</fullName>
    </submittedName>
</protein>
<dbReference type="Proteomes" id="UP001176941">
    <property type="component" value="Chromosome 33"/>
</dbReference>
<dbReference type="EMBL" id="OX459969">
    <property type="protein sequence ID" value="CAI9173007.1"/>
    <property type="molecule type" value="Genomic_DNA"/>
</dbReference>
<reference evidence="2" key="1">
    <citation type="submission" date="2023-04" db="EMBL/GenBank/DDBJ databases">
        <authorList>
            <consortium name="ELIXIR-Norway"/>
        </authorList>
    </citation>
    <scope>NUCLEOTIDE SEQUENCE [LARGE SCALE GENOMIC DNA]</scope>
</reference>